<evidence type="ECO:0000256" key="1">
    <source>
        <dbReference type="SAM" id="MobiDB-lite"/>
    </source>
</evidence>
<proteinExistence type="predicted"/>
<keyword evidence="3" id="KW-1185">Reference proteome</keyword>
<organism evidence="2 3">
    <name type="scientific">Caligus rogercresseyi</name>
    <name type="common">Sea louse</name>
    <dbReference type="NCBI Taxonomy" id="217165"/>
    <lineage>
        <taxon>Eukaryota</taxon>
        <taxon>Metazoa</taxon>
        <taxon>Ecdysozoa</taxon>
        <taxon>Arthropoda</taxon>
        <taxon>Crustacea</taxon>
        <taxon>Multicrustacea</taxon>
        <taxon>Hexanauplia</taxon>
        <taxon>Copepoda</taxon>
        <taxon>Siphonostomatoida</taxon>
        <taxon>Caligidae</taxon>
        <taxon>Caligus</taxon>
    </lineage>
</organism>
<feature type="compositionally biased region" description="Basic and acidic residues" evidence="1">
    <location>
        <begin position="114"/>
        <end position="135"/>
    </location>
</feature>
<evidence type="ECO:0000313" key="2">
    <source>
        <dbReference type="EMBL" id="QQP37493.1"/>
    </source>
</evidence>
<gene>
    <name evidence="2" type="ORF">FKW44_017775</name>
</gene>
<dbReference type="AlphaFoldDB" id="A0A7T8JWC0"/>
<sequence>MAESPLFSKTGAYAAAKDYSTDFESSCSKFGLAMLSSDDAQINLLSDLVANKSVTTQSYFNLLSVLSRNLSLPEINERCEALSVPLMSKVDYDARVRQASTYTYPSGQAAAEPGLKRRREDPEEPRAAKSSRVSEDTEDSGEETESEPEVAARPSNFRTITK</sequence>
<evidence type="ECO:0000313" key="3">
    <source>
        <dbReference type="Proteomes" id="UP000595437"/>
    </source>
</evidence>
<reference evidence="3" key="1">
    <citation type="submission" date="2021-01" db="EMBL/GenBank/DDBJ databases">
        <title>Caligus Genome Assembly.</title>
        <authorList>
            <person name="Gallardo-Escarate C."/>
        </authorList>
    </citation>
    <scope>NUCLEOTIDE SEQUENCE [LARGE SCALE GENOMIC DNA]</scope>
</reference>
<protein>
    <submittedName>
        <fullName evidence="2">Uncharacterized protein</fullName>
    </submittedName>
</protein>
<dbReference type="Proteomes" id="UP000595437">
    <property type="component" value="Chromosome 12"/>
</dbReference>
<name>A0A7T8JWC0_CALRO</name>
<feature type="compositionally biased region" description="Acidic residues" evidence="1">
    <location>
        <begin position="136"/>
        <end position="148"/>
    </location>
</feature>
<feature type="region of interest" description="Disordered" evidence="1">
    <location>
        <begin position="101"/>
        <end position="162"/>
    </location>
</feature>
<accession>A0A7T8JWC0</accession>
<dbReference type="EMBL" id="CP045901">
    <property type="protein sequence ID" value="QQP37493.1"/>
    <property type="molecule type" value="Genomic_DNA"/>
</dbReference>